<keyword evidence="11" id="KW-0963">Cytoplasm</keyword>
<keyword evidence="11" id="KW-0460">Magnesium</keyword>
<reference evidence="12 13" key="1">
    <citation type="submission" date="2019-12" db="EMBL/GenBank/DDBJ databases">
        <authorList>
            <person name="Kim Y.S."/>
        </authorList>
    </citation>
    <scope>NUCLEOTIDE SEQUENCE [LARGE SCALE GENOMIC DNA]</scope>
    <source>
        <strain evidence="12 13">MMS17-SY077</strain>
    </source>
</reference>
<comment type="caution">
    <text evidence="12">The sequence shown here is derived from an EMBL/GenBank/DDBJ whole genome shotgun (WGS) entry which is preliminary data.</text>
</comment>
<feature type="binding site" evidence="11">
    <location>
        <position position="59"/>
    </location>
    <ligand>
        <name>substrate</name>
    </ligand>
</feature>
<proteinExistence type="inferred from homology"/>
<gene>
    <name evidence="11" type="primary">aroK</name>
    <name evidence="12" type="ORF">GB864_07545</name>
</gene>
<protein>
    <recommendedName>
        <fullName evidence="3 11">Shikimate kinase</fullName>
        <shortName evidence="11">SK</shortName>
        <ecNumber evidence="3 11">2.7.1.71</ecNumber>
    </recommendedName>
</protein>
<dbReference type="Pfam" id="PF01202">
    <property type="entry name" value="SKI"/>
    <property type="match status" value="1"/>
</dbReference>
<dbReference type="GO" id="GO:0004765">
    <property type="term" value="F:shikimate kinase activity"/>
    <property type="evidence" value="ECO:0007669"/>
    <property type="project" value="UniProtKB-UniRule"/>
</dbReference>
<keyword evidence="8 11" id="KW-0067">ATP-binding</keyword>
<evidence type="ECO:0000256" key="6">
    <source>
        <dbReference type="ARBA" id="ARBA00022741"/>
    </source>
</evidence>
<dbReference type="InterPro" id="IPR023000">
    <property type="entry name" value="Shikimate_kinase_CS"/>
</dbReference>
<dbReference type="PROSITE" id="PS01128">
    <property type="entry name" value="SHIKIMATE_KINASE"/>
    <property type="match status" value="1"/>
</dbReference>
<dbReference type="GO" id="GO:0005829">
    <property type="term" value="C:cytosol"/>
    <property type="evidence" value="ECO:0007669"/>
    <property type="project" value="TreeGrafter"/>
</dbReference>
<keyword evidence="4 11" id="KW-0028">Amino-acid biosynthesis</keyword>
<comment type="catalytic activity">
    <reaction evidence="10 11">
        <text>shikimate + ATP = 3-phosphoshikimate + ADP + H(+)</text>
        <dbReference type="Rhea" id="RHEA:13121"/>
        <dbReference type="ChEBI" id="CHEBI:15378"/>
        <dbReference type="ChEBI" id="CHEBI:30616"/>
        <dbReference type="ChEBI" id="CHEBI:36208"/>
        <dbReference type="ChEBI" id="CHEBI:145989"/>
        <dbReference type="ChEBI" id="CHEBI:456216"/>
        <dbReference type="EC" id="2.7.1.71"/>
    </reaction>
</comment>
<feature type="binding site" evidence="11">
    <location>
        <position position="153"/>
    </location>
    <ligand>
        <name>ATP</name>
        <dbReference type="ChEBI" id="CHEBI:30616"/>
    </ligand>
</feature>
<evidence type="ECO:0000256" key="2">
    <source>
        <dbReference type="ARBA" id="ARBA00006997"/>
    </source>
</evidence>
<feature type="binding site" evidence="11">
    <location>
        <position position="118"/>
    </location>
    <ligand>
        <name>ATP</name>
        <dbReference type="ChEBI" id="CHEBI:30616"/>
    </ligand>
</feature>
<keyword evidence="9 11" id="KW-0057">Aromatic amino acid biosynthesis</keyword>
<dbReference type="InterPro" id="IPR027417">
    <property type="entry name" value="P-loop_NTPase"/>
</dbReference>
<dbReference type="RefSeq" id="WP_160423734.1">
    <property type="nucleotide sequence ID" value="NZ_WSTA01000025.1"/>
</dbReference>
<dbReference type="GO" id="GO:0009073">
    <property type="term" value="P:aromatic amino acid family biosynthetic process"/>
    <property type="evidence" value="ECO:0007669"/>
    <property type="project" value="UniProtKB-KW"/>
</dbReference>
<evidence type="ECO:0000313" key="12">
    <source>
        <dbReference type="EMBL" id="MWB98401.1"/>
    </source>
</evidence>
<keyword evidence="7 11" id="KW-0418">Kinase</keyword>
<evidence type="ECO:0000313" key="13">
    <source>
        <dbReference type="Proteomes" id="UP000438182"/>
    </source>
</evidence>
<dbReference type="Gene3D" id="3.40.50.300">
    <property type="entry name" value="P-loop containing nucleotide triphosphate hydrolases"/>
    <property type="match status" value="1"/>
</dbReference>
<keyword evidence="13" id="KW-1185">Reference proteome</keyword>
<evidence type="ECO:0000256" key="8">
    <source>
        <dbReference type="ARBA" id="ARBA00022840"/>
    </source>
</evidence>
<name>A0A6I4NW91_9MICO</name>
<sequence length="180" mass="18724">MSAERPVVLIGPMGAGKTAVGKRLATKLGLPFRDTDEAIVAAHGPIEAIFAEHGEPWFREREAEAVAEALAAGGVIAPGGGAVLHDGTAAGLREHDAVVVLLEVDRETVAARLVGGRRPLLAGGGIAEWERIMEARRPRYAEVATLRIDTSGRSVEAIVAELVGRLRPAQPGSSTGSEGN</sequence>
<dbReference type="AlphaFoldDB" id="A0A6I4NW91"/>
<comment type="pathway">
    <text evidence="1 11">Metabolic intermediate biosynthesis; chorismate biosynthesis; chorismate from D-erythrose 4-phosphate and phosphoenolpyruvate: step 5/7.</text>
</comment>
<feature type="binding site" evidence="11">
    <location>
        <position position="136"/>
    </location>
    <ligand>
        <name>substrate</name>
    </ligand>
</feature>
<comment type="cofactor">
    <cofactor evidence="11">
        <name>Mg(2+)</name>
        <dbReference type="ChEBI" id="CHEBI:18420"/>
    </cofactor>
    <text evidence="11">Binds 1 Mg(2+) ion per subunit.</text>
</comment>
<evidence type="ECO:0000256" key="4">
    <source>
        <dbReference type="ARBA" id="ARBA00022605"/>
    </source>
</evidence>
<comment type="function">
    <text evidence="11">Catalyzes the specific phosphorylation of the 3-hydroxyl group of shikimic acid using ATP as a cosubstrate.</text>
</comment>
<dbReference type="GO" id="GO:0005524">
    <property type="term" value="F:ATP binding"/>
    <property type="evidence" value="ECO:0007669"/>
    <property type="project" value="UniProtKB-UniRule"/>
</dbReference>
<comment type="subunit">
    <text evidence="11">Monomer.</text>
</comment>
<feature type="binding site" evidence="11">
    <location>
        <begin position="14"/>
        <end position="19"/>
    </location>
    <ligand>
        <name>ATP</name>
        <dbReference type="ChEBI" id="CHEBI:30616"/>
    </ligand>
</feature>
<dbReference type="InterPro" id="IPR031322">
    <property type="entry name" value="Shikimate/glucono_kinase"/>
</dbReference>
<dbReference type="CDD" id="cd00464">
    <property type="entry name" value="SK"/>
    <property type="match status" value="1"/>
</dbReference>
<evidence type="ECO:0000256" key="10">
    <source>
        <dbReference type="ARBA" id="ARBA00048567"/>
    </source>
</evidence>
<evidence type="ECO:0000256" key="9">
    <source>
        <dbReference type="ARBA" id="ARBA00023141"/>
    </source>
</evidence>
<evidence type="ECO:0000256" key="1">
    <source>
        <dbReference type="ARBA" id="ARBA00004842"/>
    </source>
</evidence>
<dbReference type="Proteomes" id="UP000438182">
    <property type="component" value="Unassembled WGS sequence"/>
</dbReference>
<dbReference type="UniPathway" id="UPA00053">
    <property type="reaction ID" value="UER00088"/>
</dbReference>
<dbReference type="PRINTS" id="PR01100">
    <property type="entry name" value="SHIKIMTKNASE"/>
</dbReference>
<keyword evidence="6 11" id="KW-0547">Nucleotide-binding</keyword>
<evidence type="ECO:0000256" key="5">
    <source>
        <dbReference type="ARBA" id="ARBA00022679"/>
    </source>
</evidence>
<dbReference type="GO" id="GO:0000287">
    <property type="term" value="F:magnesium ion binding"/>
    <property type="evidence" value="ECO:0007669"/>
    <property type="project" value="UniProtKB-UniRule"/>
</dbReference>
<accession>A0A6I4NW91</accession>
<evidence type="ECO:0000256" key="7">
    <source>
        <dbReference type="ARBA" id="ARBA00022777"/>
    </source>
</evidence>
<feature type="binding site" evidence="11">
    <location>
        <position position="36"/>
    </location>
    <ligand>
        <name>substrate</name>
    </ligand>
</feature>
<organism evidence="12 13">
    <name type="scientific">Agromyces seonyuensis</name>
    <dbReference type="NCBI Taxonomy" id="2662446"/>
    <lineage>
        <taxon>Bacteria</taxon>
        <taxon>Bacillati</taxon>
        <taxon>Actinomycetota</taxon>
        <taxon>Actinomycetes</taxon>
        <taxon>Micrococcales</taxon>
        <taxon>Microbacteriaceae</taxon>
        <taxon>Agromyces</taxon>
    </lineage>
</organism>
<evidence type="ECO:0000256" key="11">
    <source>
        <dbReference type="HAMAP-Rule" id="MF_00109"/>
    </source>
</evidence>
<keyword evidence="11" id="KW-0479">Metal-binding</keyword>
<dbReference type="SUPFAM" id="SSF52540">
    <property type="entry name" value="P-loop containing nucleoside triphosphate hydrolases"/>
    <property type="match status" value="1"/>
</dbReference>
<dbReference type="GO" id="GO:0008652">
    <property type="term" value="P:amino acid biosynthetic process"/>
    <property type="evidence" value="ECO:0007669"/>
    <property type="project" value="UniProtKB-KW"/>
</dbReference>
<dbReference type="EC" id="2.7.1.71" evidence="3 11"/>
<dbReference type="PANTHER" id="PTHR21087:SF16">
    <property type="entry name" value="SHIKIMATE KINASE 1, CHLOROPLASTIC"/>
    <property type="match status" value="1"/>
</dbReference>
<dbReference type="InterPro" id="IPR000623">
    <property type="entry name" value="Shikimate_kinase/TSH1"/>
</dbReference>
<comment type="subcellular location">
    <subcellularLocation>
        <location evidence="11">Cytoplasm</location>
    </subcellularLocation>
</comment>
<dbReference type="PANTHER" id="PTHR21087">
    <property type="entry name" value="SHIKIMATE KINASE"/>
    <property type="match status" value="1"/>
</dbReference>
<evidence type="ECO:0000256" key="3">
    <source>
        <dbReference type="ARBA" id="ARBA00012154"/>
    </source>
</evidence>
<comment type="similarity">
    <text evidence="2 11">Belongs to the shikimate kinase family.</text>
</comment>
<feature type="binding site" evidence="11">
    <location>
        <position position="18"/>
    </location>
    <ligand>
        <name>Mg(2+)</name>
        <dbReference type="ChEBI" id="CHEBI:18420"/>
    </ligand>
</feature>
<feature type="binding site" evidence="11">
    <location>
        <position position="80"/>
    </location>
    <ligand>
        <name>substrate</name>
    </ligand>
</feature>
<dbReference type="HAMAP" id="MF_00109">
    <property type="entry name" value="Shikimate_kinase"/>
    <property type="match status" value="1"/>
</dbReference>
<dbReference type="EMBL" id="WSTA01000025">
    <property type="protein sequence ID" value="MWB98401.1"/>
    <property type="molecule type" value="Genomic_DNA"/>
</dbReference>
<dbReference type="GO" id="GO:0009423">
    <property type="term" value="P:chorismate biosynthetic process"/>
    <property type="evidence" value="ECO:0007669"/>
    <property type="project" value="UniProtKB-UniRule"/>
</dbReference>
<keyword evidence="5 11" id="KW-0808">Transferase</keyword>